<accession>A0ABQ3CRZ5</accession>
<protein>
    <submittedName>
        <fullName evidence="2">Uncharacterized protein</fullName>
    </submittedName>
</protein>
<comment type="caution">
    <text evidence="2">The sequence shown here is derived from an EMBL/GenBank/DDBJ whole genome shotgun (WGS) entry which is preliminary data.</text>
</comment>
<feature type="compositionally biased region" description="Basic and acidic residues" evidence="1">
    <location>
        <begin position="1"/>
        <end position="17"/>
    </location>
</feature>
<feature type="compositionally biased region" description="Low complexity" evidence="1">
    <location>
        <begin position="19"/>
        <end position="35"/>
    </location>
</feature>
<evidence type="ECO:0000313" key="2">
    <source>
        <dbReference type="EMBL" id="GHA36420.1"/>
    </source>
</evidence>
<evidence type="ECO:0000256" key="1">
    <source>
        <dbReference type="SAM" id="MobiDB-lite"/>
    </source>
</evidence>
<feature type="region of interest" description="Disordered" evidence="1">
    <location>
        <begin position="1"/>
        <end position="105"/>
    </location>
</feature>
<reference evidence="3" key="1">
    <citation type="journal article" date="2019" name="Int. J. Syst. Evol. Microbiol.">
        <title>The Global Catalogue of Microorganisms (GCM) 10K type strain sequencing project: providing services to taxonomists for standard genome sequencing and annotation.</title>
        <authorList>
            <consortium name="The Broad Institute Genomics Platform"/>
            <consortium name="The Broad Institute Genome Sequencing Center for Infectious Disease"/>
            <person name="Wu L."/>
            <person name="Ma J."/>
        </authorList>
    </citation>
    <scope>NUCLEOTIDE SEQUENCE [LARGE SCALE GENOMIC DNA]</scope>
    <source>
        <strain evidence="3">JCM 4733</strain>
    </source>
</reference>
<proteinExistence type="predicted"/>
<organism evidence="2 3">
    <name type="scientific">Streptomyces canarius</name>
    <dbReference type="NCBI Taxonomy" id="285453"/>
    <lineage>
        <taxon>Bacteria</taxon>
        <taxon>Bacillati</taxon>
        <taxon>Actinomycetota</taxon>
        <taxon>Actinomycetes</taxon>
        <taxon>Kitasatosporales</taxon>
        <taxon>Streptomycetaceae</taxon>
        <taxon>Streptomyces</taxon>
    </lineage>
</organism>
<gene>
    <name evidence="2" type="ORF">GCM10010345_46260</name>
</gene>
<evidence type="ECO:0000313" key="3">
    <source>
        <dbReference type="Proteomes" id="UP000653644"/>
    </source>
</evidence>
<dbReference type="EMBL" id="BMVN01000016">
    <property type="protein sequence ID" value="GHA36420.1"/>
    <property type="molecule type" value="Genomic_DNA"/>
</dbReference>
<name>A0ABQ3CRZ5_9ACTN</name>
<feature type="compositionally biased region" description="Basic and acidic residues" evidence="1">
    <location>
        <begin position="36"/>
        <end position="46"/>
    </location>
</feature>
<keyword evidence="3" id="KW-1185">Reference proteome</keyword>
<dbReference type="Proteomes" id="UP000653644">
    <property type="component" value="Unassembled WGS sequence"/>
</dbReference>
<sequence>MQEIHNAEDRAHAEKAIKPSMPNASPWPASPAARNNRPERPDHEQARAVGRRPLARHRAPPIPAESPAGPARPRAVGYGLKRAAFQITKPAPPSREPPTRSRPKL</sequence>
<feature type="compositionally biased region" description="Basic residues" evidence="1">
    <location>
        <begin position="49"/>
        <end position="59"/>
    </location>
</feature>